<keyword evidence="2" id="KW-1185">Reference proteome</keyword>
<dbReference type="Gramene" id="PRQ32995">
    <property type="protein sequence ID" value="PRQ32995"/>
    <property type="gene ID" value="RchiOBHm_Chr5g0052551"/>
</dbReference>
<proteinExistence type="predicted"/>
<dbReference type="EMBL" id="PDCK01000043">
    <property type="protein sequence ID" value="PRQ32995.1"/>
    <property type="molecule type" value="Genomic_DNA"/>
</dbReference>
<dbReference type="Proteomes" id="UP000238479">
    <property type="component" value="Chromosome 5"/>
</dbReference>
<accession>A0A2P6QFM9</accession>
<gene>
    <name evidence="1" type="ORF">RchiOBHm_Chr5g0052551</name>
</gene>
<dbReference type="STRING" id="74649.A0A2P6QFM9"/>
<comment type="caution">
    <text evidence="1">The sequence shown here is derived from an EMBL/GenBank/DDBJ whole genome shotgun (WGS) entry which is preliminary data.</text>
</comment>
<evidence type="ECO:0000313" key="1">
    <source>
        <dbReference type="EMBL" id="PRQ32995.1"/>
    </source>
</evidence>
<organism evidence="1 2">
    <name type="scientific">Rosa chinensis</name>
    <name type="common">China rose</name>
    <dbReference type="NCBI Taxonomy" id="74649"/>
    <lineage>
        <taxon>Eukaryota</taxon>
        <taxon>Viridiplantae</taxon>
        <taxon>Streptophyta</taxon>
        <taxon>Embryophyta</taxon>
        <taxon>Tracheophyta</taxon>
        <taxon>Spermatophyta</taxon>
        <taxon>Magnoliopsida</taxon>
        <taxon>eudicotyledons</taxon>
        <taxon>Gunneridae</taxon>
        <taxon>Pentapetalae</taxon>
        <taxon>rosids</taxon>
        <taxon>fabids</taxon>
        <taxon>Rosales</taxon>
        <taxon>Rosaceae</taxon>
        <taxon>Rosoideae</taxon>
        <taxon>Rosoideae incertae sedis</taxon>
        <taxon>Rosa</taxon>
    </lineage>
</organism>
<dbReference type="AlphaFoldDB" id="A0A2P6QFM9"/>
<evidence type="ECO:0000313" key="2">
    <source>
        <dbReference type="Proteomes" id="UP000238479"/>
    </source>
</evidence>
<name>A0A2P6QFM9_ROSCH</name>
<reference evidence="1 2" key="1">
    <citation type="journal article" date="2018" name="Nat. Genet.">
        <title>The Rosa genome provides new insights in the design of modern roses.</title>
        <authorList>
            <person name="Bendahmane M."/>
        </authorList>
    </citation>
    <scope>NUCLEOTIDE SEQUENCE [LARGE SCALE GENOMIC DNA]</scope>
    <source>
        <strain evidence="2">cv. Old Blush</strain>
    </source>
</reference>
<protein>
    <submittedName>
        <fullName evidence="1">Uncharacterized protein</fullName>
    </submittedName>
</protein>
<sequence>MIVYVNLCTQICKSSIFFCFKNQSHTTGGLLTFIDVGNSFGALAIVEDNLLHQFHSLAFLS</sequence>